<evidence type="ECO:0000256" key="3">
    <source>
        <dbReference type="PROSITE-ProRule" id="PRU00023"/>
    </source>
</evidence>
<feature type="repeat" description="ANK" evidence="3">
    <location>
        <begin position="1026"/>
        <end position="1055"/>
    </location>
</feature>
<dbReference type="Proteomes" id="UP000235965">
    <property type="component" value="Unassembled WGS sequence"/>
</dbReference>
<evidence type="ECO:0000313" key="5">
    <source>
        <dbReference type="EMBL" id="PNF42053.1"/>
    </source>
</evidence>
<evidence type="ECO:0000256" key="1">
    <source>
        <dbReference type="ARBA" id="ARBA00022737"/>
    </source>
</evidence>
<feature type="repeat" description="ANK" evidence="3">
    <location>
        <begin position="1190"/>
        <end position="1222"/>
    </location>
</feature>
<dbReference type="PANTHER" id="PTHR24126">
    <property type="entry name" value="ANKYRIN REPEAT, PH AND SEC7 DOMAIN CONTAINING PROTEIN SECG-RELATED"/>
    <property type="match status" value="1"/>
</dbReference>
<accession>A0A2J7RMJ2</accession>
<gene>
    <name evidence="5" type="ORF">B7P43_G10994</name>
</gene>
<evidence type="ECO:0000313" key="6">
    <source>
        <dbReference type="Proteomes" id="UP000235965"/>
    </source>
</evidence>
<keyword evidence="2 3" id="KW-0040">ANK repeat</keyword>
<dbReference type="SUPFAM" id="SSF52540">
    <property type="entry name" value="P-loop containing nucleoside triphosphate hydrolases"/>
    <property type="match status" value="1"/>
</dbReference>
<dbReference type="SMART" id="SM00248">
    <property type="entry name" value="ANK"/>
    <property type="match status" value="8"/>
</dbReference>
<dbReference type="Pfam" id="PF00023">
    <property type="entry name" value="Ank"/>
    <property type="match status" value="1"/>
</dbReference>
<keyword evidence="6" id="KW-1185">Reference proteome</keyword>
<feature type="repeat" description="ANK" evidence="3">
    <location>
        <begin position="1157"/>
        <end position="1189"/>
    </location>
</feature>
<comment type="caution">
    <text evidence="5">The sequence shown here is derived from an EMBL/GenBank/DDBJ whole genome shotgun (WGS) entry which is preliminary data.</text>
</comment>
<dbReference type="InterPro" id="IPR007111">
    <property type="entry name" value="NACHT_NTPase"/>
</dbReference>
<name>A0A2J7RMJ2_9NEOP</name>
<sequence length="1224" mass="140220">MVALLFARALNGTKDFYLASNMESAGKFDDIVFTLHDKTAFIQLKYRSNANAKISKQNLLQEEGDYSLEQHFKSYCKIKQQWLHDEDLKHCGTFENASFIIYTNCIMSMDEGNDVVNSYWHKILSSGGKCVSFTIENSMMKRFEGSLDFKEFLSQLLFFSGQAALDKLDELIKGELKILYGTNELYNMFHDKVLEWWKKSECYLTHQEQFWKDILQTYVENISEQKHKETEELCIKFKKAVHDVMRTLLMFNPVVHITSASPILSCIKVHHSLQHQCHLLIDDRTLQSQQNEVLALWSRRCDLLVVVEASTVNMEFVFKILQMYPQKRLVLVGGTVALDKLQHKYITFHDHIIVGQLDEATQARVLAIQVHFQGYDASLGEISGSNHDLVPASIITQLLRDRVVLGDSLTGDISYYIPRTLYRTVQDNEQILPHGMTDLPVTSAVSGLCSHELSPQNYENVDSVTDITQRVVLVSAEPGMGKSALLTHLALGTKKAKPNMWVVRLNLSDFTQHLKELPSNLQLHHITEFLLEVSGISELWKPLFRCKLETMENVCVLFDGYDEICPTHAEKVALMLKFLQATKLQYLWVTTRPVMKKKLQNKLSTLAFTFQPFLKSDQQNFLAKFWKRRIPDIEDRVLNNFVIRLLQLTANNLNDRNRAFMGIPLQSMLLAEAFEDNLKTYNEKGVLTLPPKFDMIQLYNRFVEQKFKIFNDKNKVDMSKPQMEVYCRSMGKKFRKGHMISAVFLLLPTDELRNFPDLDLMIDRFKSFLATLKEGNDPTGIITQIQFFESFTDIGHEGKEPAGIAEKILKIKTVFIHRTFAEYFAALWFAKNFEKLHSYLNIKMFEPNFQMVRKFFDQVLAHKFPLHLAVLNLDKVLVETLLSERKVDVNTKDEGGRTALHLAVMSDIGTRDDVRTHSTVQQIITILLEYQANPNIEDKVLFFRPIHVAEKLREWSTVELLLEKQACTDDLVLTRQHIHNKEYIQDVLISATNNGCVKLVAFMLKCGVPVGHAIEVLYEGSYCIATMLHEAARHGQVRLVQELLSHGANTEATDSRYNRTALMWAAEQGHFQVVDTLTKQHSDIDIREMHGYTALLLAAKNKRWDVAKLLLQCNADVTICDWSLNNVLHLAAESGPTEFVAYLLDMKKMDIECCNSHQKTPLWLAAQSGRLQITDLLLKHNANLHVKDKDGRTPLQAANACGHLEVAQLLLKHGASMTACNAHH</sequence>
<dbReference type="SUPFAM" id="SSF48403">
    <property type="entry name" value="Ankyrin repeat"/>
    <property type="match status" value="2"/>
</dbReference>
<dbReference type="STRING" id="105785.A0A2J7RMJ2"/>
<dbReference type="InterPro" id="IPR002110">
    <property type="entry name" value="Ankyrin_rpt"/>
</dbReference>
<reference evidence="5 6" key="1">
    <citation type="submission" date="2017-12" db="EMBL/GenBank/DDBJ databases">
        <title>Hemimetabolous genomes reveal molecular basis of termite eusociality.</title>
        <authorList>
            <person name="Harrison M.C."/>
            <person name="Jongepier E."/>
            <person name="Robertson H.M."/>
            <person name="Arning N."/>
            <person name="Bitard-Feildel T."/>
            <person name="Chao H."/>
            <person name="Childers C.P."/>
            <person name="Dinh H."/>
            <person name="Doddapaneni H."/>
            <person name="Dugan S."/>
            <person name="Gowin J."/>
            <person name="Greiner C."/>
            <person name="Han Y."/>
            <person name="Hu H."/>
            <person name="Hughes D.S.T."/>
            <person name="Huylmans A.-K."/>
            <person name="Kemena C."/>
            <person name="Kremer L.P.M."/>
            <person name="Lee S.L."/>
            <person name="Lopez-Ezquerra A."/>
            <person name="Mallet L."/>
            <person name="Monroy-Kuhn J.M."/>
            <person name="Moser A."/>
            <person name="Murali S.C."/>
            <person name="Muzny D.M."/>
            <person name="Otani S."/>
            <person name="Piulachs M.-D."/>
            <person name="Poelchau M."/>
            <person name="Qu J."/>
            <person name="Schaub F."/>
            <person name="Wada-Katsumata A."/>
            <person name="Worley K.C."/>
            <person name="Xie Q."/>
            <person name="Ylla G."/>
            <person name="Poulsen M."/>
            <person name="Gibbs R.A."/>
            <person name="Schal C."/>
            <person name="Richards S."/>
            <person name="Belles X."/>
            <person name="Korb J."/>
            <person name="Bornberg-Bauer E."/>
        </authorList>
    </citation>
    <scope>NUCLEOTIDE SEQUENCE [LARGE SCALE GENOMIC DNA]</scope>
    <source>
        <tissue evidence="5">Whole body</tissue>
    </source>
</reference>
<dbReference type="InterPro" id="IPR036770">
    <property type="entry name" value="Ankyrin_rpt-contain_sf"/>
</dbReference>
<keyword evidence="1" id="KW-0677">Repeat</keyword>
<dbReference type="Pfam" id="PF12796">
    <property type="entry name" value="Ank_2"/>
    <property type="match status" value="2"/>
</dbReference>
<dbReference type="EMBL" id="NEVH01002553">
    <property type="protein sequence ID" value="PNF42053.1"/>
    <property type="molecule type" value="Genomic_DNA"/>
</dbReference>
<feature type="repeat" description="ANK" evidence="3">
    <location>
        <begin position="1057"/>
        <end position="1089"/>
    </location>
</feature>
<dbReference type="Gene3D" id="3.40.50.300">
    <property type="entry name" value="P-loop containing nucleotide triphosphate hydrolases"/>
    <property type="match status" value="1"/>
</dbReference>
<dbReference type="OrthoDB" id="8194444at2759"/>
<feature type="domain" description="NACHT" evidence="4">
    <location>
        <begin position="470"/>
        <end position="626"/>
    </location>
</feature>
<dbReference type="PROSITE" id="PS50297">
    <property type="entry name" value="ANK_REP_REGION"/>
    <property type="match status" value="4"/>
</dbReference>
<feature type="repeat" description="ANK" evidence="3">
    <location>
        <begin position="1090"/>
        <end position="1122"/>
    </location>
</feature>
<evidence type="ECO:0000256" key="2">
    <source>
        <dbReference type="ARBA" id="ARBA00023043"/>
    </source>
</evidence>
<protein>
    <recommendedName>
        <fullName evidence="4">NACHT domain-containing protein</fullName>
    </recommendedName>
</protein>
<dbReference type="InParanoid" id="A0A2J7RMJ2"/>
<dbReference type="Gene3D" id="1.25.40.20">
    <property type="entry name" value="Ankyrin repeat-containing domain"/>
    <property type="match status" value="3"/>
</dbReference>
<dbReference type="Pfam" id="PF05729">
    <property type="entry name" value="NACHT"/>
    <property type="match status" value="1"/>
</dbReference>
<proteinExistence type="predicted"/>
<dbReference type="AlphaFoldDB" id="A0A2J7RMJ2"/>
<dbReference type="PANTHER" id="PTHR24126:SF14">
    <property type="entry name" value="ANK_REP_REGION DOMAIN-CONTAINING PROTEIN"/>
    <property type="match status" value="1"/>
</dbReference>
<evidence type="ECO:0000259" key="4">
    <source>
        <dbReference type="Pfam" id="PF05729"/>
    </source>
</evidence>
<dbReference type="InterPro" id="IPR027417">
    <property type="entry name" value="P-loop_NTPase"/>
</dbReference>
<organism evidence="5 6">
    <name type="scientific">Cryptotermes secundus</name>
    <dbReference type="NCBI Taxonomy" id="105785"/>
    <lineage>
        <taxon>Eukaryota</taxon>
        <taxon>Metazoa</taxon>
        <taxon>Ecdysozoa</taxon>
        <taxon>Arthropoda</taxon>
        <taxon>Hexapoda</taxon>
        <taxon>Insecta</taxon>
        <taxon>Pterygota</taxon>
        <taxon>Neoptera</taxon>
        <taxon>Polyneoptera</taxon>
        <taxon>Dictyoptera</taxon>
        <taxon>Blattodea</taxon>
        <taxon>Blattoidea</taxon>
        <taxon>Termitoidae</taxon>
        <taxon>Kalotermitidae</taxon>
        <taxon>Cryptotermitinae</taxon>
        <taxon>Cryptotermes</taxon>
    </lineage>
</organism>
<dbReference type="PROSITE" id="PS50088">
    <property type="entry name" value="ANK_REPEAT"/>
    <property type="match status" value="5"/>
</dbReference>